<evidence type="ECO:0000259" key="8">
    <source>
        <dbReference type="Pfam" id="PF17042"/>
    </source>
</evidence>
<dbReference type="GO" id="GO:0005524">
    <property type="term" value="F:ATP binding"/>
    <property type="evidence" value="ECO:0007669"/>
    <property type="project" value="UniProtKB-KW"/>
</dbReference>
<dbReference type="Gene3D" id="3.40.980.20">
    <property type="entry name" value="Four-carbon acid sugar kinase, nucleotide binding domain"/>
    <property type="match status" value="1"/>
</dbReference>
<proteinExistence type="inferred from homology"/>
<name>A0A250B286_9GAMM</name>
<evidence type="ECO:0000313" key="10">
    <source>
        <dbReference type="Proteomes" id="UP000217182"/>
    </source>
</evidence>
<keyword evidence="5" id="KW-0067">ATP-binding</keyword>
<organism evidence="9 10">
    <name type="scientific">Gibbsiella quercinecans</name>
    <dbReference type="NCBI Taxonomy" id="929813"/>
    <lineage>
        <taxon>Bacteria</taxon>
        <taxon>Pseudomonadati</taxon>
        <taxon>Pseudomonadota</taxon>
        <taxon>Gammaproteobacteria</taxon>
        <taxon>Enterobacterales</taxon>
        <taxon>Yersiniaceae</taxon>
        <taxon>Gibbsiella</taxon>
    </lineage>
</organism>
<dbReference type="InterPro" id="IPR010737">
    <property type="entry name" value="4-carb_acid_sugar_kinase_N"/>
</dbReference>
<dbReference type="Pfam" id="PF07005">
    <property type="entry name" value="SBD_N"/>
    <property type="match status" value="1"/>
</dbReference>
<dbReference type="AlphaFoldDB" id="A0A250B286"/>
<keyword evidence="4 9" id="KW-0418">Kinase</keyword>
<dbReference type="InterPro" id="IPR042213">
    <property type="entry name" value="NBD_C_sf"/>
</dbReference>
<accession>A0A250B286</accession>
<dbReference type="EMBL" id="CP014136">
    <property type="protein sequence ID" value="ATA20363.1"/>
    <property type="molecule type" value="Genomic_DNA"/>
</dbReference>
<keyword evidence="2" id="KW-0808">Transferase</keyword>
<dbReference type="InterPro" id="IPR037051">
    <property type="entry name" value="4-carb_acid_sugar_kinase_N_sf"/>
</dbReference>
<dbReference type="Proteomes" id="UP000217182">
    <property type="component" value="Chromosome"/>
</dbReference>
<dbReference type="Pfam" id="PF17042">
    <property type="entry name" value="NBD_C"/>
    <property type="match status" value="1"/>
</dbReference>
<feature type="domain" description="Four-carbon acid sugar kinase nucleotide binding" evidence="8">
    <location>
        <begin position="240"/>
        <end position="406"/>
    </location>
</feature>
<dbReference type="KEGG" id="gqu:AWC35_14000"/>
<reference evidence="9 10" key="1">
    <citation type="submission" date="2016-01" db="EMBL/GenBank/DDBJ databases">
        <authorList>
            <person name="Oliw E.H."/>
        </authorList>
    </citation>
    <scope>NUCLEOTIDE SEQUENCE [LARGE SCALE GENOMIC DNA]</scope>
    <source>
        <strain evidence="9 10">FRB97</strain>
    </source>
</reference>
<dbReference type="NCBIfam" id="NF047819">
    <property type="entry name" value="ThrnKinDtnkGamma"/>
    <property type="match status" value="1"/>
</dbReference>
<dbReference type="Gene3D" id="3.40.50.10840">
    <property type="entry name" value="Putative sugar-binding, N-terminal domain"/>
    <property type="match status" value="1"/>
</dbReference>
<dbReference type="OrthoDB" id="191465at2"/>
<sequence length="419" mass="44841">MQWNTPVLVIADDFTGANDAGIGLASAGAQVRVLFEPQVAAAQTQGVRVISTDSRAATAEEAAQRVRQALAGWPQGLGWVFKKIDSTLRGNLGAEAEAALLASGAPMALIAPAVPRLGRITRGGNCLIHGRLLTETEFASDPKTPITTASIQQRLQQQSALPCSRLPLAAVRGGELQAALAQLQQQHARFVIVDAETDDDLQRLMLAAARLPQRPLLIGATGLSDALGRLLADRRPAPLLAVIGSMSEMAQRQIAQLNASHAITLVDIDIEAMFQGWPQLALWRSTVVQALAQGRHCVIRTSRQAAQRQTIDQLCRQHRITRRRLGEDLCALLAQLTQEVLEIQTPAGLYLSGGDVALAVARGLGASGFQIHGQVAGCVPWGHLLNARHNLLVMTKAGGFGDENTLVEVIRFIEEKSSE</sequence>
<evidence type="ECO:0000256" key="3">
    <source>
        <dbReference type="ARBA" id="ARBA00022741"/>
    </source>
</evidence>
<gene>
    <name evidence="9" type="ORF">AWC35_14000</name>
</gene>
<evidence type="ECO:0000313" key="9">
    <source>
        <dbReference type="EMBL" id="ATA20363.1"/>
    </source>
</evidence>
<keyword evidence="6" id="KW-0119">Carbohydrate metabolism</keyword>
<keyword evidence="10" id="KW-1185">Reference proteome</keyword>
<keyword evidence="3" id="KW-0547">Nucleotide-binding</keyword>
<evidence type="ECO:0000256" key="6">
    <source>
        <dbReference type="ARBA" id="ARBA00023277"/>
    </source>
</evidence>
<evidence type="ECO:0000259" key="7">
    <source>
        <dbReference type="Pfam" id="PF07005"/>
    </source>
</evidence>
<dbReference type="SUPFAM" id="SSF142764">
    <property type="entry name" value="YgbK-like"/>
    <property type="match status" value="1"/>
</dbReference>
<evidence type="ECO:0000256" key="4">
    <source>
        <dbReference type="ARBA" id="ARBA00022777"/>
    </source>
</evidence>
<comment type="similarity">
    <text evidence="1">Belongs to the four-carbon acid sugar kinase family.</text>
</comment>
<evidence type="ECO:0000256" key="1">
    <source>
        <dbReference type="ARBA" id="ARBA00005715"/>
    </source>
</evidence>
<dbReference type="RefSeq" id="WP_095846951.1">
    <property type="nucleotide sequence ID" value="NZ_CP014136.1"/>
</dbReference>
<evidence type="ECO:0000256" key="5">
    <source>
        <dbReference type="ARBA" id="ARBA00022840"/>
    </source>
</evidence>
<evidence type="ECO:0000256" key="2">
    <source>
        <dbReference type="ARBA" id="ARBA00022679"/>
    </source>
</evidence>
<dbReference type="InterPro" id="IPR031475">
    <property type="entry name" value="NBD_C"/>
</dbReference>
<dbReference type="GO" id="GO:0016301">
    <property type="term" value="F:kinase activity"/>
    <property type="evidence" value="ECO:0007669"/>
    <property type="project" value="UniProtKB-KW"/>
</dbReference>
<feature type="domain" description="Four-carbon acid sugar kinase N-terminal" evidence="7">
    <location>
        <begin position="8"/>
        <end position="227"/>
    </location>
</feature>
<protein>
    <submittedName>
        <fullName evidence="9">Serine kinase</fullName>
    </submittedName>
</protein>